<organism evidence="2 3">
    <name type="scientific">Hallerella porci</name>
    <dbReference type="NCBI Taxonomy" id="1945871"/>
    <lineage>
        <taxon>Bacteria</taxon>
        <taxon>Pseudomonadati</taxon>
        <taxon>Fibrobacterota</taxon>
        <taxon>Fibrobacteria</taxon>
        <taxon>Fibrobacterales</taxon>
        <taxon>Fibrobacteraceae</taxon>
        <taxon>Hallerella</taxon>
    </lineage>
</organism>
<dbReference type="Proteomes" id="UP000245523">
    <property type="component" value="Unassembled WGS sequence"/>
</dbReference>
<feature type="transmembrane region" description="Helical" evidence="1">
    <location>
        <begin position="86"/>
        <end position="103"/>
    </location>
</feature>
<comment type="caution">
    <text evidence="2">The sequence shown here is derived from an EMBL/GenBank/DDBJ whole genome shotgun (WGS) entry which is preliminary data.</text>
</comment>
<keyword evidence="3" id="KW-1185">Reference proteome</keyword>
<accession>A0ABX5LMQ3</accession>
<evidence type="ECO:0000256" key="1">
    <source>
        <dbReference type="SAM" id="Phobius"/>
    </source>
</evidence>
<dbReference type="EMBL" id="QGHD01000008">
    <property type="protein sequence ID" value="PWL03227.1"/>
    <property type="molecule type" value="Genomic_DNA"/>
</dbReference>
<reference evidence="2 3" key="1">
    <citation type="submission" date="2018-05" db="EMBL/GenBank/DDBJ databases">
        <title>Animal gut microbial communities from fecal samples from Wisconsin, USA.</title>
        <authorList>
            <person name="Neumann A."/>
        </authorList>
    </citation>
    <scope>NUCLEOTIDE SEQUENCE [LARGE SCALE GENOMIC DNA]</scope>
    <source>
        <strain evidence="2 3">UWS4</strain>
    </source>
</reference>
<protein>
    <submittedName>
        <fullName evidence="2">Uncharacterized protein</fullName>
    </submittedName>
</protein>
<keyword evidence="1" id="KW-1133">Transmembrane helix</keyword>
<sequence>MKPDLKLFQKLCSFPFLLILLAFLFPLVNVSCSEKVVADPNLYQLVAGVTPESFLEGKEKSAVEEMKKKEPRVQEFFEQPIQTSQAVIPILGAVILGAIFAFVTPLGSLAMALAAFVSLWVFIHNFTLIVISQHYDFLTVEPAVGAYCISFLLAIAIAMNLTVIIKSRKQKKLKMDN</sequence>
<keyword evidence="1" id="KW-0812">Transmembrane</keyword>
<feature type="transmembrane region" description="Helical" evidence="1">
    <location>
        <begin position="144"/>
        <end position="165"/>
    </location>
</feature>
<feature type="transmembrane region" description="Helical" evidence="1">
    <location>
        <begin position="110"/>
        <end position="132"/>
    </location>
</feature>
<proteinExistence type="predicted"/>
<evidence type="ECO:0000313" key="2">
    <source>
        <dbReference type="EMBL" id="PWL03227.1"/>
    </source>
</evidence>
<keyword evidence="1" id="KW-0472">Membrane</keyword>
<dbReference type="RefSeq" id="WP_106197765.1">
    <property type="nucleotide sequence ID" value="NZ_JAXEIU010000061.1"/>
</dbReference>
<gene>
    <name evidence="2" type="ORF">B0H50_10870</name>
</gene>
<evidence type="ECO:0000313" key="3">
    <source>
        <dbReference type="Proteomes" id="UP000245523"/>
    </source>
</evidence>
<name>A0ABX5LMQ3_9BACT</name>